<feature type="signal peptide" evidence="1">
    <location>
        <begin position="1"/>
        <end position="30"/>
    </location>
</feature>
<name>A0A316HKR6_9PSEU</name>
<dbReference type="EMBL" id="QGHB01000018">
    <property type="protein sequence ID" value="PWK81247.1"/>
    <property type="molecule type" value="Genomic_DNA"/>
</dbReference>
<dbReference type="Proteomes" id="UP000246005">
    <property type="component" value="Unassembled WGS sequence"/>
</dbReference>
<feature type="chain" id="PRO_5016299446" description="NHL repeat-containing protein" evidence="1">
    <location>
        <begin position="31"/>
        <end position="751"/>
    </location>
</feature>
<keyword evidence="1" id="KW-0732">Signal</keyword>
<organism evidence="2 3">
    <name type="scientific">Lentzea atacamensis</name>
    <dbReference type="NCBI Taxonomy" id="531938"/>
    <lineage>
        <taxon>Bacteria</taxon>
        <taxon>Bacillati</taxon>
        <taxon>Actinomycetota</taxon>
        <taxon>Actinomycetes</taxon>
        <taxon>Pseudonocardiales</taxon>
        <taxon>Pseudonocardiaceae</taxon>
        <taxon>Lentzea</taxon>
    </lineage>
</organism>
<evidence type="ECO:0000313" key="2">
    <source>
        <dbReference type="EMBL" id="PWK81247.1"/>
    </source>
</evidence>
<evidence type="ECO:0000313" key="3">
    <source>
        <dbReference type="Proteomes" id="UP000246005"/>
    </source>
</evidence>
<evidence type="ECO:0008006" key="4">
    <source>
        <dbReference type="Google" id="ProtNLM"/>
    </source>
</evidence>
<accession>A0A316HKR6</accession>
<proteinExistence type="predicted"/>
<dbReference type="SUPFAM" id="SSF101898">
    <property type="entry name" value="NHL repeat"/>
    <property type="match status" value="1"/>
</dbReference>
<evidence type="ECO:0000256" key="1">
    <source>
        <dbReference type="SAM" id="SignalP"/>
    </source>
</evidence>
<protein>
    <recommendedName>
        <fullName evidence="4">NHL repeat-containing protein</fullName>
    </recommendedName>
</protein>
<dbReference type="Gene3D" id="2.130.10.10">
    <property type="entry name" value="YVTN repeat-like/Quinoprotein amine dehydrogenase"/>
    <property type="match status" value="1"/>
</dbReference>
<reference evidence="2 3" key="1">
    <citation type="submission" date="2018-05" db="EMBL/GenBank/DDBJ databases">
        <title>Genomic Encyclopedia of Type Strains, Phase IV (KMG-IV): sequencing the most valuable type-strain genomes for metagenomic binning, comparative biology and taxonomic classification.</title>
        <authorList>
            <person name="Goeker M."/>
        </authorList>
    </citation>
    <scope>NUCLEOTIDE SEQUENCE [LARGE SCALE GENOMIC DNA]</scope>
    <source>
        <strain evidence="2 3">DSM 45480</strain>
    </source>
</reference>
<comment type="caution">
    <text evidence="2">The sequence shown here is derived from an EMBL/GenBank/DDBJ whole genome shotgun (WGS) entry which is preliminary data.</text>
</comment>
<dbReference type="InterPro" id="IPR015943">
    <property type="entry name" value="WD40/YVTN_repeat-like_dom_sf"/>
</dbReference>
<dbReference type="RefSeq" id="WP_211337715.1">
    <property type="nucleotide sequence ID" value="NZ_QGHB01000018.1"/>
</dbReference>
<dbReference type="AlphaFoldDB" id="A0A316HKR6"/>
<gene>
    <name evidence="2" type="ORF">C8D88_11815</name>
</gene>
<sequence>MSHLRHRVRPILATATSLVLLGGLAAPASAAPTPGTDVLYTLDADFDRGTLQDVNHDAPNNDQLQLNRSTVFFPYVNVAASARGTMVRIDVNTGQIVGEWVSAPNGRGRNPSRTTVDKFGSTWLSNRDEGVGGRGSVTRIAVIQGGTRVNADGTPNPAGDFLKGPFAYNKCEDRNQDGLIATSRGLGDIRPWTNAGGADDNGGVTTAADECVINYARVTGSNTRTVAVDAQNRLWTGGQDLDHELLDAAGQPTGTQFNVGCGGYGGLIDKAGTLWSARNFGLLRYDPATSTHACLNATHGDYGLGMDPVTGEIWHTNFSGNRVAKLAPDGTLLGAFAHGSQNAQGVAVDGDGNVWVAHSLSGATTVGHLRTDGTYVGNVPLPGGVGPTGVAIDSNGKVWVTNISTNNAQRIDPDAGPVGGGGHRVGEVDLTVDLGAGAGPYNYSDMTGSVLGEITAPQGTWTVVQDGGHANQTWGTVTWNTEAQGSVPPGTSITVEARTSNTEAGLAGQPFTAVANGVTFAQTGRYIEVRATLTANATGDSPVLSDLRIRTAERTGVFSCQATALNLAGIISTRANPQDVPCVDDHETLANVQLNAGILTVRANTLDARTDQTPDDLTGTPPATTDLATARARIEQTRVTSGLLTIELGVIESNASVTCVPGPGGLVPQFAGSSTIASLKINGLTVTVGSAPLTIPLLIGSLRLNSTTTTATSVVQQAVVVDTPLTDVVIGEAKANVEAKPGHPGGSPCQV</sequence>